<organism evidence="4 5">
    <name type="scientific">Serendipita vermifera MAFF 305830</name>
    <dbReference type="NCBI Taxonomy" id="933852"/>
    <lineage>
        <taxon>Eukaryota</taxon>
        <taxon>Fungi</taxon>
        <taxon>Dikarya</taxon>
        <taxon>Basidiomycota</taxon>
        <taxon>Agaricomycotina</taxon>
        <taxon>Agaricomycetes</taxon>
        <taxon>Sebacinales</taxon>
        <taxon>Serendipitaceae</taxon>
        <taxon>Serendipita</taxon>
    </lineage>
</organism>
<keyword evidence="5" id="KW-1185">Reference proteome</keyword>
<proteinExistence type="predicted"/>
<dbReference type="SMART" id="SM00028">
    <property type="entry name" value="TPR"/>
    <property type="match status" value="4"/>
</dbReference>
<feature type="domain" description="PNPLA" evidence="3">
    <location>
        <begin position="12"/>
        <end position="205"/>
    </location>
</feature>
<dbReference type="Gene3D" id="1.25.40.10">
    <property type="entry name" value="Tetratricopeptide repeat domain"/>
    <property type="match status" value="4"/>
</dbReference>
<dbReference type="InterPro" id="IPR019734">
    <property type="entry name" value="TPR_rpt"/>
</dbReference>
<evidence type="ECO:0000256" key="2">
    <source>
        <dbReference type="PROSITE-ProRule" id="PRU01161"/>
    </source>
</evidence>
<dbReference type="GO" id="GO:0043531">
    <property type="term" value="F:ADP binding"/>
    <property type="evidence" value="ECO:0007669"/>
    <property type="project" value="InterPro"/>
</dbReference>
<dbReference type="InterPro" id="IPR053137">
    <property type="entry name" value="NLR-like"/>
</dbReference>
<comment type="caution">
    <text evidence="2">Lacks conserved residue(s) required for the propagation of feature annotation.</text>
</comment>
<protein>
    <recommendedName>
        <fullName evidence="3">PNPLA domain-containing protein</fullName>
    </recommendedName>
</protein>
<dbReference type="Pfam" id="PF13424">
    <property type="entry name" value="TPR_12"/>
    <property type="match status" value="3"/>
</dbReference>
<evidence type="ECO:0000313" key="5">
    <source>
        <dbReference type="Proteomes" id="UP000054097"/>
    </source>
</evidence>
<gene>
    <name evidence="4" type="ORF">M408DRAFT_331208</name>
</gene>
<reference evidence="5" key="2">
    <citation type="submission" date="2015-01" db="EMBL/GenBank/DDBJ databases">
        <title>Evolutionary Origins and Diversification of the Mycorrhizal Mutualists.</title>
        <authorList>
            <consortium name="DOE Joint Genome Institute"/>
            <consortium name="Mycorrhizal Genomics Consortium"/>
            <person name="Kohler A."/>
            <person name="Kuo A."/>
            <person name="Nagy L.G."/>
            <person name="Floudas D."/>
            <person name="Copeland A."/>
            <person name="Barry K.W."/>
            <person name="Cichocki N."/>
            <person name="Veneault-Fourrey C."/>
            <person name="LaButti K."/>
            <person name="Lindquist E.A."/>
            <person name="Lipzen A."/>
            <person name="Lundell T."/>
            <person name="Morin E."/>
            <person name="Murat C."/>
            <person name="Riley R."/>
            <person name="Ohm R."/>
            <person name="Sun H."/>
            <person name="Tunlid A."/>
            <person name="Henrissat B."/>
            <person name="Grigoriev I.V."/>
            <person name="Hibbett D.S."/>
            <person name="Martin F."/>
        </authorList>
    </citation>
    <scope>NUCLEOTIDE SEQUENCE [LARGE SCALE GENOMIC DNA]</scope>
    <source>
        <strain evidence="5">MAFF 305830</strain>
    </source>
</reference>
<reference evidence="4 5" key="1">
    <citation type="submission" date="2014-04" db="EMBL/GenBank/DDBJ databases">
        <authorList>
            <consortium name="DOE Joint Genome Institute"/>
            <person name="Kuo A."/>
            <person name="Zuccaro A."/>
            <person name="Kohler A."/>
            <person name="Nagy L.G."/>
            <person name="Floudas D."/>
            <person name="Copeland A."/>
            <person name="Barry K.W."/>
            <person name="Cichocki N."/>
            <person name="Veneault-Fourrey C."/>
            <person name="LaButti K."/>
            <person name="Lindquist E.A."/>
            <person name="Lipzen A."/>
            <person name="Lundell T."/>
            <person name="Morin E."/>
            <person name="Murat C."/>
            <person name="Sun H."/>
            <person name="Tunlid A."/>
            <person name="Henrissat B."/>
            <person name="Grigoriev I.V."/>
            <person name="Hibbett D.S."/>
            <person name="Martin F."/>
            <person name="Nordberg H.P."/>
            <person name="Cantor M.N."/>
            <person name="Hua S.X."/>
        </authorList>
    </citation>
    <scope>NUCLEOTIDE SEQUENCE [LARGE SCALE GENOMIC DNA]</scope>
    <source>
        <strain evidence="4 5">MAFF 305830</strain>
    </source>
</reference>
<name>A0A0C3ALJ5_SERVB</name>
<accession>A0A0C3ALJ5</accession>
<dbReference type="Gene3D" id="3.40.1090.10">
    <property type="entry name" value="Cytosolic phospholipase A2 catalytic domain"/>
    <property type="match status" value="1"/>
</dbReference>
<dbReference type="SUPFAM" id="SSF52540">
    <property type="entry name" value="P-loop containing nucleoside triphosphate hydrolases"/>
    <property type="match status" value="1"/>
</dbReference>
<dbReference type="Pfam" id="PF01734">
    <property type="entry name" value="Patatin"/>
    <property type="match status" value="1"/>
</dbReference>
<dbReference type="InterPro" id="IPR002641">
    <property type="entry name" value="PNPLA_dom"/>
</dbReference>
<dbReference type="HOGENOM" id="CLU_000288_125_6_1"/>
<evidence type="ECO:0000256" key="1">
    <source>
        <dbReference type="ARBA" id="ARBA00023098"/>
    </source>
</evidence>
<keyword evidence="1" id="KW-0443">Lipid metabolism</keyword>
<dbReference type="OrthoDB" id="3263666at2759"/>
<dbReference type="PANTHER" id="PTHR46082">
    <property type="entry name" value="ATP/GTP-BINDING PROTEIN-RELATED"/>
    <property type="match status" value="1"/>
</dbReference>
<dbReference type="Proteomes" id="UP000054097">
    <property type="component" value="Unassembled WGS sequence"/>
</dbReference>
<dbReference type="SUPFAM" id="SSF48452">
    <property type="entry name" value="TPR-like"/>
    <property type="match status" value="4"/>
</dbReference>
<dbReference type="InterPro" id="IPR016035">
    <property type="entry name" value="Acyl_Trfase/lysoPLipase"/>
</dbReference>
<dbReference type="PANTHER" id="PTHR46082:SF6">
    <property type="entry name" value="AAA+ ATPASE DOMAIN-CONTAINING PROTEIN-RELATED"/>
    <property type="match status" value="1"/>
</dbReference>
<dbReference type="Pfam" id="PF13181">
    <property type="entry name" value="TPR_8"/>
    <property type="match status" value="1"/>
</dbReference>
<dbReference type="Gene3D" id="3.40.50.300">
    <property type="entry name" value="P-loop containing nucleotide triphosphate hydrolases"/>
    <property type="match status" value="1"/>
</dbReference>
<dbReference type="InterPro" id="IPR011990">
    <property type="entry name" value="TPR-like_helical_dom_sf"/>
</dbReference>
<dbReference type="STRING" id="933852.A0A0C3ALJ5"/>
<evidence type="ECO:0000259" key="3">
    <source>
        <dbReference type="PROSITE" id="PS51635"/>
    </source>
</evidence>
<dbReference type="PROSITE" id="PS51635">
    <property type="entry name" value="PNPLA"/>
    <property type="match status" value="1"/>
</dbReference>
<evidence type="ECO:0000313" key="4">
    <source>
        <dbReference type="EMBL" id="KIM25460.1"/>
    </source>
</evidence>
<sequence length="1370" mass="152129">MREETTSRLRILSLDGGDARCISQLEILREFMHRLNADTGITRRPCDYFHWIGGVGAGGVVATLLVSLGMDAEEASVAFARICAAVLPDDSCSPTERASQLEAIVRTLLEEHGLFPDTKLLNEANPSGACKLGLFYMTAVNLGHSAILRSYPSRQASYNPTLIEAIKVVWATPGLFPPVHIGPGLVQQELVSAVNGFNNPTLEALKEVHQIFGPDAKVSCLLSLGAGRAPVRSFVSNETSPSKTLEQLASDCEKTADEIQRRIGRLGVYFRFSVDRGLDFDTPLSPMGSITAHTGQYLLDDHVNSGLDACIRSSDHDSRVTLEQLYRPRARNSTSIRGLPPLSAFFVMRQEPMNVLITNLIDNKDDGQRLVVLAGMGGSGKTQLTLKFARDYEESFQLIMFIDASSADTIKKGLLARIRALGRGYQPETIDECLDILADPEDPTIRDWLIIYDNADDPELDLRGFIPVCDNGALLVTTRNTTLKHMAPEAYLELDVMSPGEAVPALLQAALPSGIKPTARDQKVAEAITEQLGYLPIAVIQAGCYIRQQQCLYEYEERLKENRKATLERPAKNQRDTLKYGHSVYASLDITLEALSQDARHILSILSCVHFASFPRPLFSIAAKKEFRTEVVKLLDRPASFESTIQFLTTIFCPGGRWDEARLADLLEELQQYSLIALVPSVAVVTLRLHPLVHSWAQDRLSPEERESYRAAAVRLLACGGEPENISLYQYLTPHIASLSDVWETLHANDRIVFLKIQDEQDDGDDDVDKIMKKAQDLHAEVKSIAGDNDIRTSRAALFLAGMHGCAGDIETMEKMEAEIVKVRESLLGREDLETIKAMSNLAGTYITQERYNEAESLMTEVLKVRKEKLGVCDKDTAWAMETMAEIYMEQKRHQEAQQLLRTALSAFTTALGRAHYFTVNCMMTLADSLDQQDGHTEADALRQEALDLESTNLGSHHIETLLTMIRMAKAYALRGQLEEAVKLCEQVVTNMKDSLGLNHLETLDAIEYLASLYEKQSRYADSERLQKEELLGRKITQGAGDSGVLATLASLSSTLVAQGKREESQSLWKQELEERKKAAEERLDTDSVSALSNLASYLNSQKLFEELETLAIALRNGSKKIYGDDNLTTLISIHWLALAKLEMKNYAEAESLWTELLSKRKTIQGEKHISTLHIIGWLAQAMEHQGRLNEAATLREQESALKLETLGPKNVAVYTSMGAKALVYQKLGRLDDGEGVARQMMSMAEGNLNSMDSSAIYARSVFGVILHYKGQLTEAAAIAEQVIKDRVSLWGEKNLLVARGKFRLALTYEALGRYDEAKALAEQASIVQREQLRHDNYMIKETLDLLEKLDVISSKEADTVVQTVAPQGE</sequence>
<dbReference type="InterPro" id="IPR027417">
    <property type="entry name" value="P-loop_NTPase"/>
</dbReference>
<dbReference type="EMBL" id="KN824314">
    <property type="protein sequence ID" value="KIM25460.1"/>
    <property type="molecule type" value="Genomic_DNA"/>
</dbReference>
<dbReference type="GO" id="GO:0046486">
    <property type="term" value="P:glycerolipid metabolic process"/>
    <property type="evidence" value="ECO:0007669"/>
    <property type="project" value="UniProtKB-ARBA"/>
</dbReference>
<dbReference type="SUPFAM" id="SSF52151">
    <property type="entry name" value="FabD/lysophospholipase-like"/>
    <property type="match status" value="1"/>
</dbReference>